<evidence type="ECO:0000256" key="5">
    <source>
        <dbReference type="SAM" id="SignalP"/>
    </source>
</evidence>
<evidence type="ECO:0000256" key="2">
    <source>
        <dbReference type="ARBA" id="ARBA00014031"/>
    </source>
</evidence>
<sequence length="142" mass="15956">MKKILFILTLCVYYSIGFCDAQQMVYKPKNPAFGGETFNYQWMLSSAQAQDTTVDPSQQQRTQPGITQRSPLNDFTESLNRQILSRLSRELVLRQFGEDEIQEGSYQLGDYQIEIGSGGAGININIVDNRTGASTVVDVPFF</sequence>
<evidence type="ECO:0000256" key="4">
    <source>
        <dbReference type="SAM" id="MobiDB-lite"/>
    </source>
</evidence>
<accession>A0A1M7PCG2</accession>
<name>A0A1M7PCG2_9BACT</name>
<keyword evidence="7" id="KW-1185">Reference proteome</keyword>
<dbReference type="AlphaFoldDB" id="A0A1M7PCG2"/>
<dbReference type="Pfam" id="PF10614">
    <property type="entry name" value="CsgF"/>
    <property type="match status" value="1"/>
</dbReference>
<dbReference type="InterPro" id="IPR018893">
    <property type="entry name" value="T8SS_CsgF"/>
</dbReference>
<feature type="region of interest" description="Disordered" evidence="4">
    <location>
        <begin position="51"/>
        <end position="72"/>
    </location>
</feature>
<feature type="chain" id="PRO_5012952262" description="Curli production assembly/transport component CsgF" evidence="5">
    <location>
        <begin position="22"/>
        <end position="142"/>
    </location>
</feature>
<dbReference type="RefSeq" id="WP_073095164.1">
    <property type="nucleotide sequence ID" value="NZ_FRCY01000008.1"/>
</dbReference>
<organism evidence="6 7">
    <name type="scientific">Cyclobacterium lianum</name>
    <dbReference type="NCBI Taxonomy" id="388280"/>
    <lineage>
        <taxon>Bacteria</taxon>
        <taxon>Pseudomonadati</taxon>
        <taxon>Bacteroidota</taxon>
        <taxon>Cytophagia</taxon>
        <taxon>Cytophagales</taxon>
        <taxon>Cyclobacteriaceae</taxon>
        <taxon>Cyclobacterium</taxon>
    </lineage>
</organism>
<proteinExistence type="predicted"/>
<evidence type="ECO:0000256" key="3">
    <source>
        <dbReference type="ARBA" id="ARBA00022729"/>
    </source>
</evidence>
<dbReference type="EMBL" id="FRCY01000008">
    <property type="protein sequence ID" value="SHN14556.1"/>
    <property type="molecule type" value="Genomic_DNA"/>
</dbReference>
<dbReference type="STRING" id="388280.SAMN04488057_10825"/>
<gene>
    <name evidence="6" type="ORF">SAMN04488057_10825</name>
</gene>
<dbReference type="Proteomes" id="UP000184513">
    <property type="component" value="Unassembled WGS sequence"/>
</dbReference>
<comment type="function">
    <text evidence="1">May be involved in the biogenesis of curli organelles.</text>
</comment>
<evidence type="ECO:0000256" key="1">
    <source>
        <dbReference type="ARBA" id="ARBA00003989"/>
    </source>
</evidence>
<evidence type="ECO:0000313" key="7">
    <source>
        <dbReference type="Proteomes" id="UP000184513"/>
    </source>
</evidence>
<protein>
    <recommendedName>
        <fullName evidence="2">Curli production assembly/transport component CsgF</fullName>
    </recommendedName>
</protein>
<reference evidence="6 7" key="1">
    <citation type="submission" date="2016-11" db="EMBL/GenBank/DDBJ databases">
        <authorList>
            <person name="Jaros S."/>
            <person name="Januszkiewicz K."/>
            <person name="Wedrychowicz H."/>
        </authorList>
    </citation>
    <scope>NUCLEOTIDE SEQUENCE [LARGE SCALE GENOMIC DNA]</scope>
    <source>
        <strain evidence="6 7">CGMCC 1.6102</strain>
    </source>
</reference>
<evidence type="ECO:0000313" key="6">
    <source>
        <dbReference type="EMBL" id="SHN14556.1"/>
    </source>
</evidence>
<feature type="signal peptide" evidence="5">
    <location>
        <begin position="1"/>
        <end position="21"/>
    </location>
</feature>
<keyword evidence="3 5" id="KW-0732">Signal</keyword>